<accession>A0A9P9BQ47</accession>
<evidence type="ECO:0000256" key="4">
    <source>
        <dbReference type="RuleBase" id="RU003968"/>
    </source>
</evidence>
<evidence type="ECO:0000256" key="3">
    <source>
        <dbReference type="PIRSR" id="PIRSR000137-2"/>
    </source>
</evidence>
<evidence type="ECO:0000256" key="2">
    <source>
        <dbReference type="PIRSR" id="PIRSR000137-1"/>
    </source>
</evidence>
<keyword evidence="8" id="KW-1185">Reference proteome</keyword>
<dbReference type="Gene3D" id="3.50.50.60">
    <property type="entry name" value="FAD/NAD(P)-binding domain"/>
    <property type="match status" value="1"/>
</dbReference>
<feature type="domain" description="Glucose-methanol-choline oxidoreductase N-terminal" evidence="6">
    <location>
        <begin position="262"/>
        <end position="276"/>
    </location>
</feature>
<dbReference type="GO" id="GO:0016614">
    <property type="term" value="F:oxidoreductase activity, acting on CH-OH group of donors"/>
    <property type="evidence" value="ECO:0007669"/>
    <property type="project" value="InterPro"/>
</dbReference>
<dbReference type="Pfam" id="PF05199">
    <property type="entry name" value="GMC_oxred_C"/>
    <property type="match status" value="1"/>
</dbReference>
<dbReference type="GO" id="GO:0050660">
    <property type="term" value="F:flavin adenine dinucleotide binding"/>
    <property type="evidence" value="ECO:0007669"/>
    <property type="project" value="InterPro"/>
</dbReference>
<dbReference type="GeneID" id="70179572"/>
<dbReference type="PANTHER" id="PTHR11552">
    <property type="entry name" value="GLUCOSE-METHANOL-CHOLINE GMC OXIDOREDUCTASE"/>
    <property type="match status" value="1"/>
</dbReference>
<proteinExistence type="inferred from homology"/>
<reference evidence="7" key="1">
    <citation type="journal article" date="2021" name="Nat. Commun.">
        <title>Genetic determinants of endophytism in the Arabidopsis root mycobiome.</title>
        <authorList>
            <person name="Mesny F."/>
            <person name="Miyauchi S."/>
            <person name="Thiergart T."/>
            <person name="Pickel B."/>
            <person name="Atanasova L."/>
            <person name="Karlsson M."/>
            <person name="Huettel B."/>
            <person name="Barry K.W."/>
            <person name="Haridas S."/>
            <person name="Chen C."/>
            <person name="Bauer D."/>
            <person name="Andreopoulos W."/>
            <person name="Pangilinan J."/>
            <person name="LaButti K."/>
            <person name="Riley R."/>
            <person name="Lipzen A."/>
            <person name="Clum A."/>
            <person name="Drula E."/>
            <person name="Henrissat B."/>
            <person name="Kohler A."/>
            <person name="Grigoriev I.V."/>
            <person name="Martin F.M."/>
            <person name="Hacquard S."/>
        </authorList>
    </citation>
    <scope>NUCLEOTIDE SEQUENCE</scope>
    <source>
        <strain evidence="7">MPI-CAGE-CH-0230</strain>
    </source>
</reference>
<dbReference type="AlphaFoldDB" id="A0A9P9BQ47"/>
<dbReference type="Gene3D" id="3.30.560.10">
    <property type="entry name" value="Glucose Oxidase, domain 3"/>
    <property type="match status" value="1"/>
</dbReference>
<gene>
    <name evidence="7" type="ORF">B0I36DRAFT_244014</name>
</gene>
<feature type="binding site" evidence="3">
    <location>
        <position position="225"/>
    </location>
    <ligand>
        <name>FAD</name>
        <dbReference type="ChEBI" id="CHEBI:57692"/>
    </ligand>
</feature>
<evidence type="ECO:0000259" key="6">
    <source>
        <dbReference type="PROSITE" id="PS00624"/>
    </source>
</evidence>
<evidence type="ECO:0000313" key="7">
    <source>
        <dbReference type="EMBL" id="KAH7029907.1"/>
    </source>
</evidence>
<feature type="active site" description="Proton acceptor" evidence="2">
    <location>
        <position position="534"/>
    </location>
</feature>
<organism evidence="7 8">
    <name type="scientific">Microdochium trichocladiopsis</name>
    <dbReference type="NCBI Taxonomy" id="1682393"/>
    <lineage>
        <taxon>Eukaryota</taxon>
        <taxon>Fungi</taxon>
        <taxon>Dikarya</taxon>
        <taxon>Ascomycota</taxon>
        <taxon>Pezizomycotina</taxon>
        <taxon>Sordariomycetes</taxon>
        <taxon>Xylariomycetidae</taxon>
        <taxon>Xylariales</taxon>
        <taxon>Microdochiaceae</taxon>
        <taxon>Microdochium</taxon>
    </lineage>
</organism>
<feature type="binding site" evidence="3">
    <location>
        <begin position="495"/>
        <end position="496"/>
    </location>
    <ligand>
        <name>FAD</name>
        <dbReference type="ChEBI" id="CHEBI:57692"/>
    </ligand>
</feature>
<dbReference type="PIRSF" id="PIRSF000137">
    <property type="entry name" value="Alcohol_oxidase"/>
    <property type="match status" value="1"/>
</dbReference>
<evidence type="ECO:0000313" key="8">
    <source>
        <dbReference type="Proteomes" id="UP000756346"/>
    </source>
</evidence>
<dbReference type="EMBL" id="JAGTJQ010000006">
    <property type="protein sequence ID" value="KAH7029907.1"/>
    <property type="molecule type" value="Genomic_DNA"/>
</dbReference>
<comment type="caution">
    <text evidence="7">The sequence shown here is derived from an EMBL/GenBank/DDBJ whole genome shotgun (WGS) entry which is preliminary data.</text>
</comment>
<dbReference type="Pfam" id="PF00732">
    <property type="entry name" value="GMC_oxred_N"/>
    <property type="match status" value="1"/>
</dbReference>
<comment type="similarity">
    <text evidence="1 4">Belongs to the GMC oxidoreductase family.</text>
</comment>
<evidence type="ECO:0000256" key="1">
    <source>
        <dbReference type="ARBA" id="ARBA00010790"/>
    </source>
</evidence>
<evidence type="ECO:0000259" key="5">
    <source>
        <dbReference type="PROSITE" id="PS00623"/>
    </source>
</evidence>
<comment type="cofactor">
    <cofactor evidence="3">
        <name>FAD</name>
        <dbReference type="ChEBI" id="CHEBI:57692"/>
    </cofactor>
</comment>
<dbReference type="PANTHER" id="PTHR11552:SF123">
    <property type="entry name" value="GMC OXIDOREDUCTASE (AFU_ORTHOLOGUE AFUA_2G01770)-RELATED"/>
    <property type="match status" value="1"/>
</dbReference>
<dbReference type="RefSeq" id="XP_046012195.1">
    <property type="nucleotide sequence ID" value="XM_046150026.1"/>
</dbReference>
<dbReference type="PROSITE" id="PS00623">
    <property type="entry name" value="GMC_OXRED_1"/>
    <property type="match status" value="1"/>
</dbReference>
<sequence length="554" mass="59966">MASPVFDHVIVGGGLAGCVIASRLKEYSAESKILLVEAGGDTRDRPDIANSHAMNLGVPDVDWQYQTVPQKHLSDRSVLFNAGKGLGGGTLINAGGWTRGAAADFNEWASLVGDSRWSYEGQLPWMKKTERWLSKDVNAEQHGFDGYMHTCNLETTGRRYPLTDAIGAAWDEELMGVKPLPGFDANAGNNLGRALVCEAWNSGKRQWSASVYPLDGVEIMTETLVEKILLEANRDGKPVAAKGVQLADGSCIRSHNVICCAGAFRSPQLLMLSGVGPPEHLSDHGIQKLVDLPAVGQGLTDHPLLFQRWRLRDPDAGYMVGSDNPLFQQPEFGLGQPSDWMVLTTVAQGGLARAIEKDQGAVPDMDKHPLLSSPRTFIETVSMHFKMPGPDMPMDAAHMSTAMFNLLPTSRGSVTLSSDKIQDPPVVDVNYLSTEVDRYVFREALRTTAKLMLGTEFGREYIEGESVPPPLQPASLDDTDENLDQRVRAGATCGWHASGTCAMGKVVDTEFRVYGVEGLRVVDASVLPVPLSAHLQAPIYAMAEQAASIIAGRS</sequence>
<dbReference type="InterPro" id="IPR007867">
    <property type="entry name" value="GMC_OxRtase_C"/>
</dbReference>
<dbReference type="SUPFAM" id="SSF54373">
    <property type="entry name" value="FAD-linked reductases, C-terminal domain"/>
    <property type="match status" value="1"/>
</dbReference>
<feature type="active site" description="Proton donor" evidence="2">
    <location>
        <position position="496"/>
    </location>
</feature>
<dbReference type="SUPFAM" id="SSF51905">
    <property type="entry name" value="FAD/NAD(P)-binding domain"/>
    <property type="match status" value="1"/>
</dbReference>
<dbReference type="InterPro" id="IPR000172">
    <property type="entry name" value="GMC_OxRdtase_N"/>
</dbReference>
<keyword evidence="3 4" id="KW-0274">FAD</keyword>
<dbReference type="Proteomes" id="UP000756346">
    <property type="component" value="Unassembled WGS sequence"/>
</dbReference>
<dbReference type="PROSITE" id="PS00624">
    <property type="entry name" value="GMC_OXRED_2"/>
    <property type="match status" value="1"/>
</dbReference>
<name>A0A9P9BQ47_9PEZI</name>
<protein>
    <recommendedName>
        <fullName evidence="5 6">Glucose-methanol-choline oxidoreductase N-terminal domain-containing protein</fullName>
    </recommendedName>
</protein>
<dbReference type="InterPro" id="IPR012132">
    <property type="entry name" value="GMC_OxRdtase"/>
</dbReference>
<dbReference type="OrthoDB" id="269227at2759"/>
<keyword evidence="4" id="KW-0285">Flavoprotein</keyword>
<feature type="domain" description="Glucose-methanol-choline oxidoreductase N-terminal" evidence="5">
    <location>
        <begin position="83"/>
        <end position="106"/>
    </location>
</feature>
<dbReference type="InterPro" id="IPR036188">
    <property type="entry name" value="FAD/NAD-bd_sf"/>
</dbReference>